<organism evidence="1 2">
    <name type="scientific">Clunio marinus</name>
    <dbReference type="NCBI Taxonomy" id="568069"/>
    <lineage>
        <taxon>Eukaryota</taxon>
        <taxon>Metazoa</taxon>
        <taxon>Ecdysozoa</taxon>
        <taxon>Arthropoda</taxon>
        <taxon>Hexapoda</taxon>
        <taxon>Insecta</taxon>
        <taxon>Pterygota</taxon>
        <taxon>Neoptera</taxon>
        <taxon>Endopterygota</taxon>
        <taxon>Diptera</taxon>
        <taxon>Nematocera</taxon>
        <taxon>Chironomoidea</taxon>
        <taxon>Chironomidae</taxon>
        <taxon>Clunio</taxon>
    </lineage>
</organism>
<dbReference type="EMBL" id="CVRI01000074">
    <property type="protein sequence ID" value="CRL08174.1"/>
    <property type="molecule type" value="Genomic_DNA"/>
</dbReference>
<reference evidence="1 2" key="1">
    <citation type="submission" date="2015-04" db="EMBL/GenBank/DDBJ databases">
        <authorList>
            <person name="Syromyatnikov M.Y."/>
            <person name="Popov V.N."/>
        </authorList>
    </citation>
    <scope>NUCLEOTIDE SEQUENCE [LARGE SCALE GENOMIC DNA]</scope>
</reference>
<dbReference type="AlphaFoldDB" id="A0A1J1J9H4"/>
<accession>A0A1J1J9H4</accession>
<protein>
    <submittedName>
        <fullName evidence="1">CLUMA_CG021050, isoform A</fullName>
    </submittedName>
</protein>
<proteinExistence type="predicted"/>
<evidence type="ECO:0000313" key="2">
    <source>
        <dbReference type="Proteomes" id="UP000183832"/>
    </source>
</evidence>
<sequence length="77" mass="9167">MGVFICFDFRLLFFKKCYFKISFAKKKITKTTLMRYNKREKYIIAHSNEELKHVSNTTTAIIHPTKSYGYLLHVKAN</sequence>
<gene>
    <name evidence="1" type="ORF">CLUMA_CG021050</name>
</gene>
<dbReference type="Proteomes" id="UP000183832">
    <property type="component" value="Unassembled WGS sequence"/>
</dbReference>
<keyword evidence="2" id="KW-1185">Reference proteome</keyword>
<name>A0A1J1J9H4_9DIPT</name>
<evidence type="ECO:0000313" key="1">
    <source>
        <dbReference type="EMBL" id="CRL08174.1"/>
    </source>
</evidence>